<protein>
    <submittedName>
        <fullName evidence="1">Uncharacterized protein</fullName>
    </submittedName>
</protein>
<dbReference type="Proteomes" id="UP000247973">
    <property type="component" value="Unassembled WGS sequence"/>
</dbReference>
<dbReference type="RefSeq" id="WP_110311288.1">
    <property type="nucleotide sequence ID" value="NZ_QICL01000018.1"/>
</dbReference>
<sequence>MIPRQLYINGKDAWETWGVFLEENSERAFLLPANNKEFVSNKNRSEHGKRVLVNNPRLDERDVQLVFCIFANSEDDFLEKYESFVAELNSGWVQMKVIKVKKVYNFTTTSFLDLGYYDDKGKLSVKFNEPNPDDRSIIRFYMALGTQDSKIVQTQDNKVVIK</sequence>
<dbReference type="EMBL" id="QICL01000018">
    <property type="protein sequence ID" value="PXV62615.1"/>
    <property type="molecule type" value="Genomic_DNA"/>
</dbReference>
<dbReference type="OrthoDB" id="997729at2"/>
<name>A0A2V3PLA7_9BACT</name>
<proteinExistence type="predicted"/>
<evidence type="ECO:0000313" key="2">
    <source>
        <dbReference type="Proteomes" id="UP000247973"/>
    </source>
</evidence>
<reference evidence="1 2" key="1">
    <citation type="submission" date="2018-03" db="EMBL/GenBank/DDBJ databases">
        <title>Genomic Encyclopedia of Archaeal and Bacterial Type Strains, Phase II (KMG-II): from individual species to whole genera.</title>
        <authorList>
            <person name="Goeker M."/>
        </authorList>
    </citation>
    <scope>NUCLEOTIDE SEQUENCE [LARGE SCALE GENOMIC DNA]</scope>
    <source>
        <strain evidence="1 2">DSM 100214</strain>
    </source>
</reference>
<accession>A0A2V3PLA7</accession>
<gene>
    <name evidence="1" type="ORF">CLV62_1182</name>
</gene>
<comment type="caution">
    <text evidence="1">The sequence shown here is derived from an EMBL/GenBank/DDBJ whole genome shotgun (WGS) entry which is preliminary data.</text>
</comment>
<dbReference type="AlphaFoldDB" id="A0A2V3PLA7"/>
<evidence type="ECO:0000313" key="1">
    <source>
        <dbReference type="EMBL" id="PXV62615.1"/>
    </source>
</evidence>
<organism evidence="1 2">
    <name type="scientific">Dysgonomonas alginatilytica</name>
    <dbReference type="NCBI Taxonomy" id="1605892"/>
    <lineage>
        <taxon>Bacteria</taxon>
        <taxon>Pseudomonadati</taxon>
        <taxon>Bacteroidota</taxon>
        <taxon>Bacteroidia</taxon>
        <taxon>Bacteroidales</taxon>
        <taxon>Dysgonomonadaceae</taxon>
        <taxon>Dysgonomonas</taxon>
    </lineage>
</organism>
<keyword evidence="2" id="KW-1185">Reference proteome</keyword>